<keyword evidence="1" id="KW-0472">Membrane</keyword>
<proteinExistence type="predicted"/>
<feature type="transmembrane region" description="Helical" evidence="1">
    <location>
        <begin position="588"/>
        <end position="612"/>
    </location>
</feature>
<dbReference type="InterPro" id="IPR050491">
    <property type="entry name" value="AmpC-like"/>
</dbReference>
<feature type="transmembrane region" description="Helical" evidence="1">
    <location>
        <begin position="624"/>
        <end position="648"/>
    </location>
</feature>
<dbReference type="EMBL" id="VCYH01000001">
    <property type="protein sequence ID" value="MDN7023728.1"/>
    <property type="molecule type" value="Genomic_DNA"/>
</dbReference>
<accession>A0ABT8M720</accession>
<keyword evidence="4" id="KW-1185">Reference proteome</keyword>
<dbReference type="Gene3D" id="3.40.710.10">
    <property type="entry name" value="DD-peptidase/beta-lactamase superfamily"/>
    <property type="match status" value="1"/>
</dbReference>
<dbReference type="PANTHER" id="PTHR46825:SF9">
    <property type="entry name" value="BETA-LACTAMASE-RELATED DOMAIN-CONTAINING PROTEIN"/>
    <property type="match status" value="1"/>
</dbReference>
<dbReference type="SUPFAM" id="SSF56601">
    <property type="entry name" value="beta-lactamase/transpeptidase-like"/>
    <property type="match status" value="1"/>
</dbReference>
<organism evidence="3 4">
    <name type="scientific">Methanoculleus frigidifontis</name>
    <dbReference type="NCBI Taxonomy" id="2584085"/>
    <lineage>
        <taxon>Archaea</taxon>
        <taxon>Methanobacteriati</taxon>
        <taxon>Methanobacteriota</taxon>
        <taxon>Stenosarchaea group</taxon>
        <taxon>Methanomicrobia</taxon>
        <taxon>Methanomicrobiales</taxon>
        <taxon>Methanomicrobiaceae</taxon>
        <taxon>Methanoculleus</taxon>
    </lineage>
</organism>
<name>A0ABT8M720_9EURY</name>
<dbReference type="RefSeq" id="WP_301662777.1">
    <property type="nucleotide sequence ID" value="NZ_VCYH01000001.1"/>
</dbReference>
<evidence type="ECO:0000256" key="1">
    <source>
        <dbReference type="SAM" id="Phobius"/>
    </source>
</evidence>
<feature type="domain" description="Beta-lactamase-related" evidence="2">
    <location>
        <begin position="46"/>
        <end position="372"/>
    </location>
</feature>
<evidence type="ECO:0000259" key="2">
    <source>
        <dbReference type="Pfam" id="PF00144"/>
    </source>
</evidence>
<gene>
    <name evidence="3" type="ORF">FGU65_02255</name>
</gene>
<dbReference type="PANTHER" id="PTHR46825">
    <property type="entry name" value="D-ALANYL-D-ALANINE-CARBOXYPEPTIDASE/ENDOPEPTIDASE AMPH"/>
    <property type="match status" value="1"/>
</dbReference>
<comment type="caution">
    <text evidence="3">The sequence shown here is derived from an EMBL/GenBank/DDBJ whole genome shotgun (WGS) entry which is preliminary data.</text>
</comment>
<reference evidence="3" key="1">
    <citation type="submission" date="2019-05" db="EMBL/GenBank/DDBJ databases">
        <title>Methanoculleus sp. FWC-SCC1, a methanogenic archaeon isolated from deep marine cold seep.</title>
        <authorList>
            <person name="Chen Y.-W."/>
            <person name="Chen S.-C."/>
            <person name="Teng N.-H."/>
            <person name="Lai M.-C."/>
        </authorList>
    </citation>
    <scope>NUCLEOTIDE SEQUENCE</scope>
    <source>
        <strain evidence="3">FWC-SCC1</strain>
    </source>
</reference>
<protein>
    <submittedName>
        <fullName evidence="3">Beta-lactamase family protein</fullName>
    </submittedName>
</protein>
<dbReference type="InterPro" id="IPR001466">
    <property type="entry name" value="Beta-lactam-related"/>
</dbReference>
<feature type="transmembrane region" description="Helical" evidence="1">
    <location>
        <begin position="545"/>
        <end position="568"/>
    </location>
</feature>
<evidence type="ECO:0000313" key="3">
    <source>
        <dbReference type="EMBL" id="MDN7023728.1"/>
    </source>
</evidence>
<dbReference type="Proteomes" id="UP001168338">
    <property type="component" value="Unassembled WGS sequence"/>
</dbReference>
<dbReference type="Pfam" id="PF00144">
    <property type="entry name" value="Beta-lactamase"/>
    <property type="match status" value="1"/>
</dbReference>
<sequence>MVRSLRTTAAVLLVLLVLLICALAAPAAASASTDGPSDPAEVEAFFDATVPANLAKYNVPGSAVAVVKDGNLVLTKGYGFSNIENATPVDADRTLFHIGSITKLFTWTAVMQLASEGRIDLDTNVNGYLTDITIPDTYPGQPVTLRHLMTHTAGFEDSERHFAAASLNEVVSFRDYCRENIPARVRPPGTVSSYSNYGTTLAAVVVEDVTGIPFEEYLASRILDPLGMNRTSIAADLPPELAADLAQGYAYAGPQNEPIPDTIFVIGPAGMITSSAPDMARFLTAHMDGGTYRNATILSPAAAREMHARTFANDPRVAGMCLGFYENFINGRRIIVHGGDTNTFHSLLAIIPEQRAGFFVSYNSAGGGEAREELLAAFMNHYYPAEPSSVSEPDPSAAARLQAYAGTYASNRRNYATFEMFLAPPEEIAVTVSPDGTLLLNRGGRTLEFAEVEQGVFTKTAGGSPAVHEIVFHQAADGTADYFCIQNVPIMVFERVPWYATVGFLNALKTAAGIVLATVLLWPLLAAFRRSYAITEPPVPVPARIARWVAGAAALVLLLFAFVLVPWIRAQGALITAYLYEPAAPSPLAGALTLPVVATVMTVASVVFAALAWKERYWTVPERVHYAIVTVALLALLWWASAWNLWIFCL</sequence>
<feature type="transmembrane region" description="Helical" evidence="1">
    <location>
        <begin position="498"/>
        <end position="525"/>
    </location>
</feature>
<keyword evidence="1" id="KW-0812">Transmembrane</keyword>
<keyword evidence="1" id="KW-1133">Transmembrane helix</keyword>
<dbReference type="InterPro" id="IPR012338">
    <property type="entry name" value="Beta-lactam/transpept-like"/>
</dbReference>
<evidence type="ECO:0000313" key="4">
    <source>
        <dbReference type="Proteomes" id="UP001168338"/>
    </source>
</evidence>